<reference evidence="8" key="1">
    <citation type="submission" date="2016-06" db="EMBL/GenBank/DDBJ databases">
        <title>Draft genome sequence of Desulfoplanes formicivorans strain Pf12B.</title>
        <authorList>
            <person name="Watanabe M."/>
            <person name="Kojima H."/>
            <person name="Fukui M."/>
        </authorList>
    </citation>
    <scope>NUCLEOTIDE SEQUENCE [LARGE SCALE GENOMIC DNA]</scope>
    <source>
        <strain evidence="8">Pf12B</strain>
    </source>
</reference>
<feature type="transmembrane region" description="Helical" evidence="6">
    <location>
        <begin position="172"/>
        <end position="188"/>
    </location>
</feature>
<dbReference type="PANTHER" id="PTHR30250:SF11">
    <property type="entry name" value="O-ANTIGEN TRANSPORTER-RELATED"/>
    <property type="match status" value="1"/>
</dbReference>
<feature type="transmembrane region" description="Helical" evidence="6">
    <location>
        <begin position="351"/>
        <end position="372"/>
    </location>
</feature>
<proteinExistence type="predicted"/>
<evidence type="ECO:0000256" key="6">
    <source>
        <dbReference type="SAM" id="Phobius"/>
    </source>
</evidence>
<dbReference type="Pfam" id="PF01943">
    <property type="entry name" value="Polysacc_synt"/>
    <property type="match status" value="1"/>
</dbReference>
<feature type="transmembrane region" description="Helical" evidence="6">
    <location>
        <begin position="209"/>
        <end position="235"/>
    </location>
</feature>
<comment type="caution">
    <text evidence="7">The sequence shown here is derived from an EMBL/GenBank/DDBJ whole genome shotgun (WGS) entry which is preliminary data.</text>
</comment>
<dbReference type="AlphaFoldDB" id="A0A194AB07"/>
<feature type="transmembrane region" description="Helical" evidence="6">
    <location>
        <begin position="12"/>
        <end position="32"/>
    </location>
</feature>
<keyword evidence="8" id="KW-1185">Reference proteome</keyword>
<feature type="transmembrane region" description="Helical" evidence="6">
    <location>
        <begin position="378"/>
        <end position="402"/>
    </location>
</feature>
<feature type="transmembrane region" description="Helical" evidence="6">
    <location>
        <begin position="38"/>
        <end position="59"/>
    </location>
</feature>
<evidence type="ECO:0000313" key="8">
    <source>
        <dbReference type="Proteomes" id="UP000095200"/>
    </source>
</evidence>
<dbReference type="STRING" id="1592317.DPF_0040"/>
<dbReference type="Proteomes" id="UP000095200">
    <property type="component" value="Unassembled WGS sequence"/>
</dbReference>
<dbReference type="InterPro" id="IPR002797">
    <property type="entry name" value="Polysacc_synth"/>
</dbReference>
<feature type="transmembrane region" description="Helical" evidence="6">
    <location>
        <begin position="80"/>
        <end position="106"/>
    </location>
</feature>
<organism evidence="7 8">
    <name type="scientific">Desulfoplanes formicivorans</name>
    <dbReference type="NCBI Taxonomy" id="1592317"/>
    <lineage>
        <taxon>Bacteria</taxon>
        <taxon>Pseudomonadati</taxon>
        <taxon>Thermodesulfobacteriota</taxon>
        <taxon>Desulfovibrionia</taxon>
        <taxon>Desulfovibrionales</taxon>
        <taxon>Desulfoplanaceae</taxon>
        <taxon>Desulfoplanes</taxon>
    </lineage>
</organism>
<keyword evidence="2" id="KW-1003">Cell membrane</keyword>
<gene>
    <name evidence="7" type="ORF">DPF_0040</name>
</gene>
<evidence type="ECO:0000313" key="7">
    <source>
        <dbReference type="EMBL" id="GAU07362.1"/>
    </source>
</evidence>
<evidence type="ECO:0000256" key="4">
    <source>
        <dbReference type="ARBA" id="ARBA00022989"/>
    </source>
</evidence>
<dbReference type="EMBL" id="BDFE01000003">
    <property type="protein sequence ID" value="GAU07362.1"/>
    <property type="molecule type" value="Genomic_DNA"/>
</dbReference>
<feature type="transmembrane region" description="Helical" evidence="6">
    <location>
        <begin position="287"/>
        <end position="307"/>
    </location>
</feature>
<dbReference type="PANTHER" id="PTHR30250">
    <property type="entry name" value="PST FAMILY PREDICTED COLANIC ACID TRANSPORTER"/>
    <property type="match status" value="1"/>
</dbReference>
<dbReference type="InterPro" id="IPR050833">
    <property type="entry name" value="Poly_Biosynth_Transport"/>
</dbReference>
<feature type="transmembrane region" description="Helical" evidence="6">
    <location>
        <begin position="112"/>
        <end position="135"/>
    </location>
</feature>
<feature type="transmembrane region" description="Helical" evidence="6">
    <location>
        <begin position="319"/>
        <end position="339"/>
    </location>
</feature>
<keyword evidence="3 6" id="KW-0812">Transmembrane</keyword>
<comment type="subcellular location">
    <subcellularLocation>
        <location evidence="1">Cell membrane</location>
        <topology evidence="1">Multi-pass membrane protein</topology>
    </subcellularLocation>
</comment>
<evidence type="ECO:0000256" key="1">
    <source>
        <dbReference type="ARBA" id="ARBA00004651"/>
    </source>
</evidence>
<evidence type="ECO:0000256" key="5">
    <source>
        <dbReference type="ARBA" id="ARBA00023136"/>
    </source>
</evidence>
<keyword evidence="5 6" id="KW-0472">Membrane</keyword>
<evidence type="ECO:0000256" key="3">
    <source>
        <dbReference type="ARBA" id="ARBA00022692"/>
    </source>
</evidence>
<sequence>MGIQRSSFYFMVARVVFVASAYVLHVFTAYYFNDPVLYGNLAVALSISSIGLVFIQFGFPQSISKFISENRLQSYEVFLAGRYVYMIFGFIIFLTYLCFTPLWVYITKDSSFIYILLVSSMLIPLFSYNNSFMAYLNGCQRFKEQAFFVALYPLNRIFFAIIFILLGFEICGVFAGFVCACIINAVLLRKKIHQKQGNKKFSSEPIVKFAIPIVFMSIGISLYMSMDMIIIKYFYQDSDVVGFYAASSAISKIPYYIYFAYSMTLIPIISRYINISMHNESICIIKKCLYTLCSMIAVSSIIVAMFSTEIIDFVYPKGYSSLAHVMSILFLSMGILSLFQTLSSIFISINNVYISAIVIYCILVMEVGMSVYSIPRFGIIGMAYSSIIPVIFGSVTLMVLLLHRLKEIGTCIKSL</sequence>
<keyword evidence="4 6" id="KW-1133">Transmembrane helix</keyword>
<feature type="transmembrane region" description="Helical" evidence="6">
    <location>
        <begin position="255"/>
        <end position="275"/>
    </location>
</feature>
<accession>A0A194AB07</accession>
<name>A0A194AB07_9BACT</name>
<protein>
    <submittedName>
        <fullName evidence="7">Uncharacterized protein</fullName>
    </submittedName>
</protein>
<evidence type="ECO:0000256" key="2">
    <source>
        <dbReference type="ARBA" id="ARBA00022475"/>
    </source>
</evidence>
<dbReference type="GO" id="GO:0005886">
    <property type="term" value="C:plasma membrane"/>
    <property type="evidence" value="ECO:0007669"/>
    <property type="project" value="UniProtKB-SubCell"/>
</dbReference>